<dbReference type="InterPro" id="IPR018774">
    <property type="entry name" value="Phage_Mu_GpT"/>
</dbReference>
<evidence type="ECO:0000313" key="3">
    <source>
        <dbReference type="Proteomes" id="UP001597169"/>
    </source>
</evidence>
<keyword evidence="3" id="KW-1185">Reference proteome</keyword>
<dbReference type="RefSeq" id="WP_251584917.1">
    <property type="nucleotide sequence ID" value="NZ_JBHTKX010000001.1"/>
</dbReference>
<feature type="domain" description="Bacteriophage Mu GpT" evidence="1">
    <location>
        <begin position="163"/>
        <end position="225"/>
    </location>
</feature>
<accession>A0ABW3PXL4</accession>
<evidence type="ECO:0000313" key="2">
    <source>
        <dbReference type="EMBL" id="MFD1126630.1"/>
    </source>
</evidence>
<name>A0ABW3PXL4_9BACL</name>
<feature type="domain" description="Bacteriophage Mu GpT" evidence="1">
    <location>
        <begin position="21"/>
        <end position="161"/>
    </location>
</feature>
<reference evidence="3" key="1">
    <citation type="journal article" date="2019" name="Int. J. Syst. Evol. Microbiol.">
        <title>The Global Catalogue of Microorganisms (GCM) 10K type strain sequencing project: providing services to taxonomists for standard genome sequencing and annotation.</title>
        <authorList>
            <consortium name="The Broad Institute Genomics Platform"/>
            <consortium name="The Broad Institute Genome Sequencing Center for Infectious Disease"/>
            <person name="Wu L."/>
            <person name="Ma J."/>
        </authorList>
    </citation>
    <scope>NUCLEOTIDE SEQUENCE [LARGE SCALE GENOMIC DNA]</scope>
    <source>
        <strain evidence="3">CCUG 53519</strain>
    </source>
</reference>
<evidence type="ECO:0000259" key="1">
    <source>
        <dbReference type="Pfam" id="PF10124"/>
    </source>
</evidence>
<dbReference type="Proteomes" id="UP001597169">
    <property type="component" value="Unassembled WGS sequence"/>
</dbReference>
<protein>
    <submittedName>
        <fullName evidence="2">Mu-like prophage major head subunit gpT family protein</fullName>
    </submittedName>
</protein>
<comment type="caution">
    <text evidence="2">The sequence shown here is derived from an EMBL/GenBank/DDBJ whole genome shotgun (WGS) entry which is preliminary data.</text>
</comment>
<dbReference type="Pfam" id="PF10124">
    <property type="entry name" value="Mu-like_gpT"/>
    <property type="match status" value="2"/>
</dbReference>
<organism evidence="2 3">
    <name type="scientific">Paenibacillus provencensis</name>
    <dbReference type="NCBI Taxonomy" id="441151"/>
    <lineage>
        <taxon>Bacteria</taxon>
        <taxon>Bacillati</taxon>
        <taxon>Bacillota</taxon>
        <taxon>Bacilli</taxon>
        <taxon>Bacillales</taxon>
        <taxon>Paenibacillaceae</taxon>
        <taxon>Paenibacillus</taxon>
    </lineage>
</organism>
<dbReference type="EMBL" id="JBHTKX010000001">
    <property type="protein sequence ID" value="MFD1126630.1"/>
    <property type="molecule type" value="Genomic_DNA"/>
</dbReference>
<proteinExistence type="predicted"/>
<gene>
    <name evidence="2" type="ORF">ACFQ3J_00380</name>
</gene>
<sequence length="297" mass="34054">MAGNPMQTQQFQDVFLKKIDKVFFEAYDEEPEQWSLYLNDKTSNQYAEVVQRYAGTGKWTPKGELANIEKQNFKPADLIITDHDPWAIQVEMSRELYDDFKFNEVENMTRDAGHGARDTVETECAKVLDNAFTENVYDGVPLISDAHPYRGPQGGTWSNKVNGPLADATVKQAITLLRTQKDEAGKQIAQRPSRLLVNQVYQFTAAEILESALKSGTANNDKNTLPSMQIVDLLYTQNEDAWFLQANRHQMQHYWRVPVEFRRRPYMTDNMAWVWDGYFRHSTAVEDVRGIVGSTGQ</sequence>